<reference evidence="3 4" key="1">
    <citation type="submission" date="2024-09" db="EMBL/GenBank/DDBJ databases">
        <authorList>
            <person name="Sun Q."/>
            <person name="Mori K."/>
        </authorList>
    </citation>
    <scope>NUCLEOTIDE SEQUENCE [LARGE SCALE GENOMIC DNA]</scope>
    <source>
        <strain evidence="3 4">TBRC 5777</strain>
    </source>
</reference>
<evidence type="ECO:0000256" key="1">
    <source>
        <dbReference type="SAM" id="MobiDB-lite"/>
    </source>
</evidence>
<feature type="compositionally biased region" description="Polar residues" evidence="1">
    <location>
        <begin position="11"/>
        <end position="20"/>
    </location>
</feature>
<keyword evidence="4" id="KW-1185">Reference proteome</keyword>
<accession>A0ABV6JUS4</accession>
<evidence type="ECO:0000313" key="4">
    <source>
        <dbReference type="Proteomes" id="UP001589865"/>
    </source>
</evidence>
<dbReference type="EMBL" id="JBHLUN010000009">
    <property type="protein sequence ID" value="MFC0409491.1"/>
    <property type="molecule type" value="Genomic_DNA"/>
</dbReference>
<evidence type="ECO:0000313" key="3">
    <source>
        <dbReference type="EMBL" id="MFC0409491.1"/>
    </source>
</evidence>
<gene>
    <name evidence="3" type="ORF">ACFFGY_14650</name>
</gene>
<feature type="domain" description="YjiS-like" evidence="2">
    <location>
        <begin position="68"/>
        <end position="102"/>
    </location>
</feature>
<dbReference type="Proteomes" id="UP001589865">
    <property type="component" value="Unassembled WGS sequence"/>
</dbReference>
<dbReference type="RefSeq" id="WP_377045231.1">
    <property type="nucleotide sequence ID" value="NZ_JBHLUN010000009.1"/>
</dbReference>
<sequence>MGINIADGERQNNSFPSSPRQADIVVTLQQGIGAMSAHLFPSSGLSRTSRAVASPVRPHPLARSTSLIDAIRDMTRVITSRRLLGQLDDRMLSDIGISRSEALEEAARMPWDTAPRHPL</sequence>
<protein>
    <submittedName>
        <fullName evidence="3">DUF1127 domain-containing protein</fullName>
    </submittedName>
</protein>
<evidence type="ECO:0000259" key="2">
    <source>
        <dbReference type="Pfam" id="PF06568"/>
    </source>
</evidence>
<feature type="region of interest" description="Disordered" evidence="1">
    <location>
        <begin position="1"/>
        <end position="21"/>
    </location>
</feature>
<proteinExistence type="predicted"/>
<name>A0ABV6JUS4_9PROT</name>
<comment type="caution">
    <text evidence="3">The sequence shown here is derived from an EMBL/GenBank/DDBJ whole genome shotgun (WGS) entry which is preliminary data.</text>
</comment>
<dbReference type="Pfam" id="PF06568">
    <property type="entry name" value="YjiS-like"/>
    <property type="match status" value="1"/>
</dbReference>
<dbReference type="InterPro" id="IPR009506">
    <property type="entry name" value="YjiS-like"/>
</dbReference>
<organism evidence="3 4">
    <name type="scientific">Roseomonas elaeocarpi</name>
    <dbReference type="NCBI Taxonomy" id="907779"/>
    <lineage>
        <taxon>Bacteria</taxon>
        <taxon>Pseudomonadati</taxon>
        <taxon>Pseudomonadota</taxon>
        <taxon>Alphaproteobacteria</taxon>
        <taxon>Acetobacterales</taxon>
        <taxon>Roseomonadaceae</taxon>
        <taxon>Roseomonas</taxon>
    </lineage>
</organism>